<feature type="compositionally biased region" description="Polar residues" evidence="1">
    <location>
        <begin position="179"/>
        <end position="188"/>
    </location>
</feature>
<feature type="compositionally biased region" description="Polar residues" evidence="1">
    <location>
        <begin position="361"/>
        <end position="397"/>
    </location>
</feature>
<accession>A0A0B2UXY3</accession>
<feature type="region of interest" description="Disordered" evidence="1">
    <location>
        <begin position="361"/>
        <end position="410"/>
    </location>
</feature>
<feature type="region of interest" description="Disordered" evidence="1">
    <location>
        <begin position="95"/>
        <end position="118"/>
    </location>
</feature>
<keyword evidence="3" id="KW-1185">Reference proteome</keyword>
<gene>
    <name evidence="2" type="ORF">Tcan_08373</name>
</gene>
<dbReference type="OrthoDB" id="5864287at2759"/>
<evidence type="ECO:0000313" key="3">
    <source>
        <dbReference type="Proteomes" id="UP000031036"/>
    </source>
</evidence>
<dbReference type="Proteomes" id="UP000031036">
    <property type="component" value="Unassembled WGS sequence"/>
</dbReference>
<reference evidence="2 3" key="1">
    <citation type="submission" date="2014-11" db="EMBL/GenBank/DDBJ databases">
        <title>Genetic blueprint of the zoonotic pathogen Toxocara canis.</title>
        <authorList>
            <person name="Zhu X.-Q."/>
            <person name="Korhonen P.K."/>
            <person name="Cai H."/>
            <person name="Young N.D."/>
            <person name="Nejsum P."/>
            <person name="von Samson-Himmelstjerna G."/>
            <person name="Boag P.R."/>
            <person name="Tan P."/>
            <person name="Li Q."/>
            <person name="Min J."/>
            <person name="Yang Y."/>
            <person name="Wang X."/>
            <person name="Fang X."/>
            <person name="Hall R.S."/>
            <person name="Hofmann A."/>
            <person name="Sternberg P.W."/>
            <person name="Jex A.R."/>
            <person name="Gasser R.B."/>
        </authorList>
    </citation>
    <scope>NUCLEOTIDE SEQUENCE [LARGE SCALE GENOMIC DNA]</scope>
    <source>
        <strain evidence="2">PN_DK_2014</strain>
    </source>
</reference>
<feature type="region of interest" description="Disordered" evidence="1">
    <location>
        <begin position="176"/>
        <end position="217"/>
    </location>
</feature>
<dbReference type="EMBL" id="JPKZ01002596">
    <property type="protein sequence ID" value="KHN75911.1"/>
    <property type="molecule type" value="Genomic_DNA"/>
</dbReference>
<organism evidence="2 3">
    <name type="scientific">Toxocara canis</name>
    <name type="common">Canine roundworm</name>
    <dbReference type="NCBI Taxonomy" id="6265"/>
    <lineage>
        <taxon>Eukaryota</taxon>
        <taxon>Metazoa</taxon>
        <taxon>Ecdysozoa</taxon>
        <taxon>Nematoda</taxon>
        <taxon>Chromadorea</taxon>
        <taxon>Rhabditida</taxon>
        <taxon>Spirurina</taxon>
        <taxon>Ascaridomorpha</taxon>
        <taxon>Ascaridoidea</taxon>
        <taxon>Toxocaridae</taxon>
        <taxon>Toxocara</taxon>
    </lineage>
</organism>
<evidence type="ECO:0000313" key="2">
    <source>
        <dbReference type="EMBL" id="KHN75911.1"/>
    </source>
</evidence>
<feature type="region of interest" description="Disordered" evidence="1">
    <location>
        <begin position="134"/>
        <end position="158"/>
    </location>
</feature>
<feature type="compositionally biased region" description="Basic and acidic residues" evidence="1">
    <location>
        <begin position="137"/>
        <end position="147"/>
    </location>
</feature>
<comment type="caution">
    <text evidence="2">The sequence shown here is derived from an EMBL/GenBank/DDBJ whole genome shotgun (WGS) entry which is preliminary data.</text>
</comment>
<feature type="compositionally biased region" description="Basic and acidic residues" evidence="1">
    <location>
        <begin position="195"/>
        <end position="217"/>
    </location>
</feature>
<protein>
    <submittedName>
        <fullName evidence="2">Uncharacterized protein</fullName>
    </submittedName>
</protein>
<name>A0A0B2UXY3_TOXCA</name>
<dbReference type="AlphaFoldDB" id="A0A0B2UXY3"/>
<evidence type="ECO:0000256" key="1">
    <source>
        <dbReference type="SAM" id="MobiDB-lite"/>
    </source>
</evidence>
<sequence>MIQPNQEPFCSPIAPHVPIRQRLSSRRCTSVDASNEADQFVLSASNPYLSGRRRRMSLLQTLRYQNKQLADSGFECHQSDKAERDLASPSALLQKRYSESPPSSPVEEEAEQKLSSSSFTKLKAKTKALFAKKGEKKSHMLEQRGDISSDVSSRCGPSENERAIYSCIDFTAKEKAQRKSPSINDSGRGSQGRLCPDDEHPEDTAEHERERNDRRETVAVIERTPLEGFMNRISKSAQLRRSISCPQLGLNLRIYHEILHRTISVRNHGNSLDSDTDEEDEDDFECSARDVRQRLCERDQQIVRGTPSLRSEKSEEAEGIVEKEEVKFAERMFRNSSPLSAADFLLEKRLRIRALLMQRQQEANATSEESLKQSNDSGTPNSLPKQMSGPSFSTFSAESVHAAGPADEMNNNDELTAKLEKVALAEADTRSTGTHASEELDEDDNASTILLDQYLPIISDILFVNISGKTAVSMAETVVSLKIENRS</sequence>
<dbReference type="STRING" id="6265.A0A0B2UXY3"/>
<proteinExistence type="predicted"/>